<feature type="region of interest" description="Disordered" evidence="1">
    <location>
        <begin position="1554"/>
        <end position="1595"/>
    </location>
</feature>
<feature type="compositionally biased region" description="Low complexity" evidence="1">
    <location>
        <begin position="424"/>
        <end position="441"/>
    </location>
</feature>
<feature type="compositionally biased region" description="Low complexity" evidence="1">
    <location>
        <begin position="1313"/>
        <end position="1329"/>
    </location>
</feature>
<feature type="compositionally biased region" description="Polar residues" evidence="1">
    <location>
        <begin position="1065"/>
        <end position="1074"/>
    </location>
</feature>
<feature type="compositionally biased region" description="Acidic residues" evidence="1">
    <location>
        <begin position="1201"/>
        <end position="1214"/>
    </location>
</feature>
<feature type="compositionally biased region" description="Low complexity" evidence="1">
    <location>
        <begin position="1180"/>
        <end position="1191"/>
    </location>
</feature>
<feature type="region of interest" description="Disordered" evidence="1">
    <location>
        <begin position="713"/>
        <end position="782"/>
    </location>
</feature>
<dbReference type="InterPro" id="IPR042403">
    <property type="entry name" value="Spt21/Ams2"/>
</dbReference>
<accession>A0A5C3F613</accession>
<feature type="compositionally biased region" description="Polar residues" evidence="1">
    <location>
        <begin position="584"/>
        <end position="600"/>
    </location>
</feature>
<feature type="compositionally biased region" description="Polar residues" evidence="1">
    <location>
        <begin position="1096"/>
        <end position="1115"/>
    </location>
</feature>
<feature type="compositionally biased region" description="Low complexity" evidence="1">
    <location>
        <begin position="303"/>
        <end position="316"/>
    </location>
</feature>
<feature type="compositionally biased region" description="Low complexity" evidence="1">
    <location>
        <begin position="889"/>
        <end position="911"/>
    </location>
</feature>
<feature type="compositionally biased region" description="Polar residues" evidence="1">
    <location>
        <begin position="1371"/>
        <end position="1391"/>
    </location>
</feature>
<keyword evidence="4" id="KW-1185">Reference proteome</keyword>
<feature type="region of interest" description="Disordered" evidence="1">
    <location>
        <begin position="1045"/>
        <end position="1392"/>
    </location>
</feature>
<sequence>MERWASADPHPSSSNLQPHSHDRLPLGHQLYHQRRPSAHPPRPIRPRRPSSSSSSSSACSTSSLVSGASDFDSSPRQPSSAAMSSSRRIRDPRPAMDIKVLYTLDSSPNHTMVARVGKPVPVDVVRPAGGPPSSPMHGTHHSSAPPMTRFGRVTLKACLSAICTASPELIFDRKRDYIIYAVDPEETFRAAQQRSPTGPLRSVGHAAESSKAGAVAAAAAAAESAAPAAMMVGKGYFRWGLEEEGDGETLVSGKVRSEGIRSVYRDGRMVDESIDVLEVVFNMKETQARSKDQYYDLVRGFGSSSASSIEPSPSSAMPMRAERRPYHTAHAESRSSSRSLQLRSEPDYHQARDRSTIPPQHEQQDQQQKQQRQRQQRPRGSSRRSLAPAGDVFERTTDSTSVRGHEARATSLAREPSPASRAMQAPSPLQSSASAQQAPAQTTLDLDAVSAVHPGALHLLSALQTLKDRRDQPGQKGPEPQQAQQLGELLTAVAGALGLGITSGAVTGEAVPETTATPQQPVLGSIDAPSVQPGTSEPHGSSGAEGKENRAAIETPPATKAASKTGGRARSTAATPASEVVATPAQSTAGRDTSGDSQGDTVGGGDAADADSRAASACKNVCYNCGSSRAKTWRAMVLPVGTEINFPASEKHPLNWPAAEYPTQFAHLPGPIVSDGSCRWTACNSCGLYFLKWDDSRPRHMWDREWKKRMKREQAARDAAATQKRSSSEQADDDARKRVKMSQTDDEAVSPAFSTGDGAPAGASGPDGDQKASGLPRTLSSACQREAERLECVRLERERKREMNRKSKEKEKQLVRDQNGQLRSRRSVRENPVGRKAGRPKGTCRKSMDSAANGSDAMDDSMGGDIDMEPSPVTSVRSSPALARSRKPSTTTATSAAGAAATATEKAASAANDDSVFRAPAPPAHAAKASAGAAAAASSTTPAAARSARGGAEDAPAGRTVSFAQSSPVRPSISARNASNSSMASNDHPTPFDSPSRDLRFRVPNYLLNSSPGTMMDTLMSEADFDFEELGPSALLSTPGSLIGFGSGLNGTPTPLRRSPRKNPGGTQSDQNPFATHMEPASPSLGQSARALQGAQRLTFSSDESPVTRSRTKSGQGVLHPALFSSSDSPTEGKRSKANSSSNVTSPISPSPRRTAKARSSANQPTAAIDGGRAAKVGMAARKQAAQSRASGKAKLLSDGLDQDDGDDDDDDAGGEQLTKGPYRGAQGSPAGISRLSRKAPPTKASGISGAARLSHLDLPPSSPPTFDHPTTESANFADVEVDGWGRTPSMREMFPTPSDGDWMSEGHVSPTKPADSQASQAAATAPLPADDKLQVAAPTSRRPSASPQNAVVPLPPAHVARRPLPATVEDASTTSGSSPEDNDSPDQASNVFELFDDPYGLLAASGFGIQGNGMSADAFADVELHRSMEFGHHLNAFTQEGGAGVAAHVAPAGDTTIVARPQTRSQDDGAAASSSAPASQLQITVPASTSSSSSSSNSALPMPMPMPMPSTPSIAGDVASFFSSFPPAELTALFASPGKPKVGAQFVETLLSPRGKGRSSSSSNNCNGNGNGNGGGPSSSLPLVASGGGNRAELSTSDQEDIITLLNNPDIQAMLAEFGDLPGMPNVVSASQQQRGAATNKEAAGGALA</sequence>
<feature type="region of interest" description="Disordered" evidence="1">
    <location>
        <begin position="514"/>
        <end position="610"/>
    </location>
</feature>
<dbReference type="Gene3D" id="3.30.50.10">
    <property type="entry name" value="Erythroid Transcription Factor GATA-1, subunit A"/>
    <property type="match status" value="1"/>
</dbReference>
<feature type="compositionally biased region" description="Low complexity" evidence="1">
    <location>
        <begin position="1487"/>
        <end position="1502"/>
    </location>
</feature>
<dbReference type="GO" id="GO:0030466">
    <property type="term" value="P:silent mating-type cassette heterochromatin formation"/>
    <property type="evidence" value="ECO:0007669"/>
    <property type="project" value="TreeGrafter"/>
</dbReference>
<feature type="region of interest" description="Disordered" evidence="1">
    <location>
        <begin position="1463"/>
        <end position="1512"/>
    </location>
</feature>
<dbReference type="OrthoDB" id="3199820at2759"/>
<evidence type="ECO:0000313" key="4">
    <source>
        <dbReference type="Proteomes" id="UP000323386"/>
    </source>
</evidence>
<feature type="region of interest" description="Disordered" evidence="1">
    <location>
        <begin position="302"/>
        <end position="441"/>
    </location>
</feature>
<dbReference type="GO" id="GO:0006357">
    <property type="term" value="P:regulation of transcription by RNA polymerase II"/>
    <property type="evidence" value="ECO:0007669"/>
    <property type="project" value="TreeGrafter"/>
</dbReference>
<feature type="compositionally biased region" description="Basic residues" evidence="1">
    <location>
        <begin position="31"/>
        <end position="48"/>
    </location>
</feature>
<feature type="compositionally biased region" description="Basic residues" evidence="1">
    <location>
        <begin position="371"/>
        <end position="382"/>
    </location>
</feature>
<protein>
    <recommendedName>
        <fullName evidence="2">Ams2/SPT21 N-terminal domain-containing protein</fullName>
    </recommendedName>
</protein>
<feature type="compositionally biased region" description="Low complexity" evidence="1">
    <location>
        <begin position="1471"/>
        <end position="1480"/>
    </location>
</feature>
<feature type="region of interest" description="Disordered" evidence="1">
    <location>
        <begin position="1627"/>
        <end position="1650"/>
    </location>
</feature>
<evidence type="ECO:0000256" key="1">
    <source>
        <dbReference type="SAM" id="MobiDB-lite"/>
    </source>
</evidence>
<dbReference type="Pfam" id="PF25823">
    <property type="entry name" value="Ams2-SPT21_N"/>
    <property type="match status" value="1"/>
</dbReference>
<feature type="compositionally biased region" description="Low complexity" evidence="1">
    <location>
        <begin position="1554"/>
        <end position="1569"/>
    </location>
</feature>
<feature type="compositionally biased region" description="Low complexity" evidence="1">
    <location>
        <begin position="940"/>
        <end position="950"/>
    </location>
</feature>
<feature type="compositionally biased region" description="Basic and acidic residues" evidence="1">
    <location>
        <begin position="344"/>
        <end position="355"/>
    </location>
</feature>
<feature type="compositionally biased region" description="Basic and acidic residues" evidence="1">
    <location>
        <begin position="392"/>
        <end position="408"/>
    </location>
</feature>
<feature type="compositionally biased region" description="Basic and acidic residues" evidence="1">
    <location>
        <begin position="800"/>
        <end position="815"/>
    </location>
</feature>
<feature type="domain" description="Ams2/SPT21 N-terminal" evidence="2">
    <location>
        <begin position="149"/>
        <end position="186"/>
    </location>
</feature>
<feature type="region of interest" description="Disordered" evidence="1">
    <location>
        <begin position="800"/>
        <end position="923"/>
    </location>
</feature>
<gene>
    <name evidence="3" type="ORF">PSFLO_04348</name>
</gene>
<evidence type="ECO:0000259" key="2">
    <source>
        <dbReference type="Pfam" id="PF25823"/>
    </source>
</evidence>
<feature type="region of interest" description="Disordered" evidence="1">
    <location>
        <begin position="940"/>
        <end position="997"/>
    </location>
</feature>
<name>A0A5C3F613_9BASI</name>
<feature type="compositionally biased region" description="Low complexity" evidence="1">
    <location>
        <begin position="854"/>
        <end position="865"/>
    </location>
</feature>
<evidence type="ECO:0000313" key="3">
    <source>
        <dbReference type="EMBL" id="SPO38869.1"/>
    </source>
</evidence>
<dbReference type="PANTHER" id="PTHR39147">
    <property type="entry name" value="PROTEIN SPT21"/>
    <property type="match status" value="1"/>
</dbReference>
<dbReference type="EMBL" id="OOIP01000011">
    <property type="protein sequence ID" value="SPO38869.1"/>
    <property type="molecule type" value="Genomic_DNA"/>
</dbReference>
<feature type="compositionally biased region" description="Low complexity" evidence="1">
    <location>
        <begin position="49"/>
        <end position="86"/>
    </location>
</feature>
<feature type="compositionally biased region" description="Polar residues" evidence="1">
    <location>
        <begin position="1629"/>
        <end position="1638"/>
    </location>
</feature>
<feature type="region of interest" description="Disordered" evidence="1">
    <location>
        <begin position="1"/>
        <end position="94"/>
    </location>
</feature>
<feature type="compositionally biased region" description="Basic and acidic residues" evidence="1">
    <location>
        <begin position="320"/>
        <end position="335"/>
    </location>
</feature>
<reference evidence="3 4" key="1">
    <citation type="submission" date="2018-03" db="EMBL/GenBank/DDBJ databases">
        <authorList>
            <person name="Guldener U."/>
        </authorList>
    </citation>
    <scope>NUCLEOTIDE SEQUENCE [LARGE SCALE GENOMIC DNA]</scope>
    <source>
        <strain evidence="3 4">DAOM196992</strain>
    </source>
</reference>
<feature type="compositionally biased region" description="Low complexity" evidence="1">
    <location>
        <begin position="1140"/>
        <end position="1152"/>
    </location>
</feature>
<dbReference type="SUPFAM" id="SSF57716">
    <property type="entry name" value="Glucocorticoid receptor-like (DNA-binding domain)"/>
    <property type="match status" value="1"/>
</dbReference>
<dbReference type="InterPro" id="IPR013088">
    <property type="entry name" value="Znf_NHR/GATA"/>
</dbReference>
<feature type="compositionally biased region" description="Low complexity" evidence="1">
    <location>
        <begin position="972"/>
        <end position="986"/>
    </location>
</feature>
<organism evidence="3 4">
    <name type="scientific">Pseudozyma flocculosa</name>
    <dbReference type="NCBI Taxonomy" id="84751"/>
    <lineage>
        <taxon>Eukaryota</taxon>
        <taxon>Fungi</taxon>
        <taxon>Dikarya</taxon>
        <taxon>Basidiomycota</taxon>
        <taxon>Ustilaginomycotina</taxon>
        <taxon>Ustilaginomycetes</taxon>
        <taxon>Ustilaginales</taxon>
        <taxon>Ustilaginaceae</taxon>
        <taxon>Pseudozyma</taxon>
    </lineage>
</organism>
<dbReference type="InterPro" id="IPR057725">
    <property type="entry name" value="Ams2-SPT21_N"/>
</dbReference>
<dbReference type="Proteomes" id="UP000323386">
    <property type="component" value="Unassembled WGS sequence"/>
</dbReference>
<proteinExistence type="predicted"/>
<dbReference type="PANTHER" id="PTHR39147:SF1">
    <property type="entry name" value="PROTEIN SPT21"/>
    <property type="match status" value="1"/>
</dbReference>
<feature type="compositionally biased region" description="Low complexity" evidence="1">
    <location>
        <begin position="358"/>
        <end position="370"/>
    </location>
</feature>
<dbReference type="GO" id="GO:0008270">
    <property type="term" value="F:zinc ion binding"/>
    <property type="evidence" value="ECO:0007669"/>
    <property type="project" value="InterPro"/>
</dbReference>
<feature type="compositionally biased region" description="Low complexity" evidence="1">
    <location>
        <begin position="756"/>
        <end position="767"/>
    </location>
</feature>
<dbReference type="GO" id="GO:0000183">
    <property type="term" value="P:rDNA heterochromatin formation"/>
    <property type="evidence" value="ECO:0007669"/>
    <property type="project" value="TreeGrafter"/>
</dbReference>